<dbReference type="Pfam" id="PF03780">
    <property type="entry name" value="Asp23"/>
    <property type="match status" value="1"/>
</dbReference>
<dbReference type="PANTHER" id="PTHR34297:SF1">
    <property type="entry name" value="ASP23_GLS24 FAMILY ENVELOPE STRESS RESPONSE PROTEIN"/>
    <property type="match status" value="1"/>
</dbReference>
<sequence>MSENVEIQLQTSRQDNGRVVISPEVIEVITSLAAQEVEGVAHLRGSFASGVAERLGRRSSGKGIKVDMQEEEAVIDVYITAAYGKSIPDTARQIQKNIVETLDTMTAIKTREVNVHVTGVELPEALENPKE</sequence>
<comment type="similarity">
    <text evidence="1">Belongs to the asp23 family.</text>
</comment>
<dbReference type="EMBL" id="PVNS01000002">
    <property type="protein sequence ID" value="PRO66708.1"/>
    <property type="molecule type" value="Genomic_DNA"/>
</dbReference>
<dbReference type="AlphaFoldDB" id="A0A2P6MKB3"/>
<evidence type="ECO:0000313" key="3">
    <source>
        <dbReference type="Proteomes" id="UP000243650"/>
    </source>
</evidence>
<keyword evidence="3" id="KW-1185">Reference proteome</keyword>
<dbReference type="Proteomes" id="UP000243650">
    <property type="component" value="Unassembled WGS sequence"/>
</dbReference>
<organism evidence="2 3">
    <name type="scientific">Alkalicoccus urumqiensis</name>
    <name type="common">Bacillus urumqiensis</name>
    <dbReference type="NCBI Taxonomy" id="1548213"/>
    <lineage>
        <taxon>Bacteria</taxon>
        <taxon>Bacillati</taxon>
        <taxon>Bacillota</taxon>
        <taxon>Bacilli</taxon>
        <taxon>Bacillales</taxon>
        <taxon>Bacillaceae</taxon>
        <taxon>Alkalicoccus</taxon>
    </lineage>
</organism>
<protein>
    <submittedName>
        <fullName evidence="2">Asp23/Gls24 family envelope stress response protein</fullName>
    </submittedName>
</protein>
<accession>A0A2P6MKB3</accession>
<reference evidence="2 3" key="1">
    <citation type="submission" date="2018-03" db="EMBL/GenBank/DDBJ databases">
        <title>Bacillus urumqiensis sp. nov., a moderately haloalkaliphilic bacterium isolated from a salt lake.</title>
        <authorList>
            <person name="Zhao B."/>
            <person name="Liao Z."/>
        </authorList>
    </citation>
    <scope>NUCLEOTIDE SEQUENCE [LARGE SCALE GENOMIC DNA]</scope>
    <source>
        <strain evidence="2 3">BZ-SZ-XJ18</strain>
    </source>
</reference>
<gene>
    <name evidence="2" type="ORF">C6I21_01910</name>
</gene>
<comment type="caution">
    <text evidence="2">The sequence shown here is derived from an EMBL/GenBank/DDBJ whole genome shotgun (WGS) entry which is preliminary data.</text>
</comment>
<proteinExistence type="inferred from homology"/>
<dbReference type="InterPro" id="IPR005531">
    <property type="entry name" value="Asp23"/>
</dbReference>
<evidence type="ECO:0000256" key="1">
    <source>
        <dbReference type="ARBA" id="ARBA00005721"/>
    </source>
</evidence>
<dbReference type="OrthoDB" id="9793465at2"/>
<name>A0A2P6MKB3_ALKUR</name>
<evidence type="ECO:0000313" key="2">
    <source>
        <dbReference type="EMBL" id="PRO66708.1"/>
    </source>
</evidence>
<dbReference type="PANTHER" id="PTHR34297">
    <property type="entry name" value="HYPOTHETICAL CYTOSOLIC PROTEIN-RELATED"/>
    <property type="match status" value="1"/>
</dbReference>
<dbReference type="RefSeq" id="WP_105957744.1">
    <property type="nucleotide sequence ID" value="NZ_PVNS01000002.1"/>
</dbReference>